<evidence type="ECO:0000313" key="1">
    <source>
        <dbReference type="EMBL" id="KZT55139.1"/>
    </source>
</evidence>
<evidence type="ECO:0000313" key="2">
    <source>
        <dbReference type="Proteomes" id="UP000076842"/>
    </source>
</evidence>
<reference evidence="1 2" key="1">
    <citation type="journal article" date="2016" name="Mol. Biol. Evol.">
        <title>Comparative Genomics of Early-Diverging Mushroom-Forming Fungi Provides Insights into the Origins of Lignocellulose Decay Capabilities.</title>
        <authorList>
            <person name="Nagy L.G."/>
            <person name="Riley R."/>
            <person name="Tritt A."/>
            <person name="Adam C."/>
            <person name="Daum C."/>
            <person name="Floudas D."/>
            <person name="Sun H."/>
            <person name="Yadav J.S."/>
            <person name="Pangilinan J."/>
            <person name="Larsson K.H."/>
            <person name="Matsuura K."/>
            <person name="Barry K."/>
            <person name="Labutti K."/>
            <person name="Kuo R."/>
            <person name="Ohm R.A."/>
            <person name="Bhattacharya S.S."/>
            <person name="Shirouzu T."/>
            <person name="Yoshinaga Y."/>
            <person name="Martin F.M."/>
            <person name="Grigoriev I.V."/>
            <person name="Hibbett D.S."/>
        </authorList>
    </citation>
    <scope>NUCLEOTIDE SEQUENCE [LARGE SCALE GENOMIC DNA]</scope>
    <source>
        <strain evidence="1 2">HHB12733</strain>
    </source>
</reference>
<organism evidence="1 2">
    <name type="scientific">Calocera cornea HHB12733</name>
    <dbReference type="NCBI Taxonomy" id="1353952"/>
    <lineage>
        <taxon>Eukaryota</taxon>
        <taxon>Fungi</taxon>
        <taxon>Dikarya</taxon>
        <taxon>Basidiomycota</taxon>
        <taxon>Agaricomycotina</taxon>
        <taxon>Dacrymycetes</taxon>
        <taxon>Dacrymycetales</taxon>
        <taxon>Dacrymycetaceae</taxon>
        <taxon>Calocera</taxon>
    </lineage>
</organism>
<sequence length="245" mass="28473">MRFPEYCADYDIRRLSVRRLNVISNPEPVIGAPVPLRSEDSYRLSDTCVLRPNDYPSNNHEEGRRFDYRTIGDLSLASHKISKRGRCFNRLLGEKKDAVQIVMHDKRVYLVWGATVSGERVRSNWVKTSHLHLMMDCGRIPQIFFSFTPIEGIRNMKRGELVDQSRTWIQLRAFNEFANKFCARRGKVVAVKGLATDWSTGLCLRTGAETTVVYFDDNDIEQQELQTWYEEHAEEAYSWEIVGMK</sequence>
<protein>
    <submittedName>
        <fullName evidence="1">Uncharacterized protein</fullName>
    </submittedName>
</protein>
<accession>A0A165EM35</accession>
<gene>
    <name evidence="1" type="ORF">CALCODRAFT_510285</name>
</gene>
<dbReference type="Gene3D" id="2.40.50.140">
    <property type="entry name" value="Nucleic acid-binding proteins"/>
    <property type="match status" value="1"/>
</dbReference>
<keyword evidence="2" id="KW-1185">Reference proteome</keyword>
<dbReference type="EMBL" id="KV424000">
    <property type="protein sequence ID" value="KZT55139.1"/>
    <property type="molecule type" value="Genomic_DNA"/>
</dbReference>
<name>A0A165EM35_9BASI</name>
<dbReference type="InterPro" id="IPR012340">
    <property type="entry name" value="NA-bd_OB-fold"/>
</dbReference>
<dbReference type="SUPFAM" id="SSF50249">
    <property type="entry name" value="Nucleic acid-binding proteins"/>
    <property type="match status" value="1"/>
</dbReference>
<dbReference type="AlphaFoldDB" id="A0A165EM35"/>
<proteinExistence type="predicted"/>
<dbReference type="Proteomes" id="UP000076842">
    <property type="component" value="Unassembled WGS sequence"/>
</dbReference>
<dbReference type="InParanoid" id="A0A165EM35"/>